<name>A0A161I5E5_9MICO</name>
<feature type="transmembrane region" description="Helical" evidence="7">
    <location>
        <begin position="166"/>
        <end position="189"/>
    </location>
</feature>
<comment type="subcellular location">
    <subcellularLocation>
        <location evidence="1">Cell membrane</location>
        <topology evidence="1">Multi-pass membrane protein</topology>
    </subcellularLocation>
</comment>
<feature type="transmembrane region" description="Helical" evidence="7">
    <location>
        <begin position="6"/>
        <end position="29"/>
    </location>
</feature>
<evidence type="ECO:0000256" key="3">
    <source>
        <dbReference type="ARBA" id="ARBA00022692"/>
    </source>
</evidence>
<feature type="transmembrane region" description="Helical" evidence="7">
    <location>
        <begin position="41"/>
        <end position="69"/>
    </location>
</feature>
<evidence type="ECO:0000256" key="6">
    <source>
        <dbReference type="SAM" id="MobiDB-lite"/>
    </source>
</evidence>
<dbReference type="RefSeq" id="WP_068200841.1">
    <property type="nucleotide sequence ID" value="NZ_CP014209.1"/>
</dbReference>
<proteinExistence type="predicted"/>
<evidence type="ECO:0000313" key="8">
    <source>
        <dbReference type="EMBL" id="ANC29998.1"/>
    </source>
</evidence>
<evidence type="ECO:0000256" key="4">
    <source>
        <dbReference type="ARBA" id="ARBA00022989"/>
    </source>
</evidence>
<reference evidence="8 9" key="1">
    <citation type="submission" date="2016-01" db="EMBL/GenBank/DDBJ databases">
        <title>Complete genome sequence of a soil Actinobacterium, Isoptericola dokdonensis DS-3.</title>
        <authorList>
            <person name="Kwon S.-K."/>
            <person name="Kim J.F."/>
        </authorList>
    </citation>
    <scope>NUCLEOTIDE SEQUENCE [LARGE SCALE GENOMIC DNA]</scope>
    <source>
        <strain evidence="8 9">DS-3</strain>
    </source>
</reference>
<protein>
    <submittedName>
        <fullName evidence="8">LysE type translocator</fullName>
    </submittedName>
</protein>
<dbReference type="InterPro" id="IPR001123">
    <property type="entry name" value="LeuE-type"/>
</dbReference>
<keyword evidence="3 7" id="KW-0812">Transmembrane</keyword>
<keyword evidence="4 7" id="KW-1133">Transmembrane helix</keyword>
<accession>A0A161I5E5</accession>
<organism evidence="8 9">
    <name type="scientific">Isoptericola dokdonensis DS-3</name>
    <dbReference type="NCBI Taxonomy" id="1300344"/>
    <lineage>
        <taxon>Bacteria</taxon>
        <taxon>Bacillati</taxon>
        <taxon>Actinomycetota</taxon>
        <taxon>Actinomycetes</taxon>
        <taxon>Micrococcales</taxon>
        <taxon>Promicromonosporaceae</taxon>
        <taxon>Isoptericola</taxon>
    </lineage>
</organism>
<feature type="region of interest" description="Disordered" evidence="6">
    <location>
        <begin position="100"/>
        <end position="120"/>
    </location>
</feature>
<dbReference type="OrthoDB" id="4774807at2"/>
<gene>
    <name evidence="8" type="ORF">I598_0410</name>
</gene>
<dbReference type="GO" id="GO:0006865">
    <property type="term" value="P:amino acid transport"/>
    <property type="evidence" value="ECO:0007669"/>
    <property type="project" value="InterPro"/>
</dbReference>
<feature type="transmembrane region" description="Helical" evidence="7">
    <location>
        <begin position="75"/>
        <end position="93"/>
    </location>
</feature>
<dbReference type="AlphaFoldDB" id="A0A161I5E5"/>
<dbReference type="STRING" id="1300344.I598_0410"/>
<evidence type="ECO:0000256" key="7">
    <source>
        <dbReference type="SAM" id="Phobius"/>
    </source>
</evidence>
<evidence type="ECO:0000256" key="5">
    <source>
        <dbReference type="ARBA" id="ARBA00023136"/>
    </source>
</evidence>
<evidence type="ECO:0000313" key="9">
    <source>
        <dbReference type="Proteomes" id="UP000076794"/>
    </source>
</evidence>
<dbReference type="Pfam" id="PF01810">
    <property type="entry name" value="LysE"/>
    <property type="match status" value="1"/>
</dbReference>
<keyword evidence="2" id="KW-1003">Cell membrane</keyword>
<sequence>MDIVTALGGGLLAGWGVALPLGAVAALLLAEGMTRGLARGWPAAVAVGAVDVTYCAVALSAGAAAASVVADHDPWPAVVGGCALVGIAVVGWVRATAPRRTAPVPGRSGDGRSGDGTVDADAPPLSSGWGRFALFVGLTAANPATLVYFAALAVAVAPTASPATAAAYVTGVGVASMSWQLVLVAVGATVRGRATPRTRRVTTLVGHAIVGLLGLAMVARALT</sequence>
<dbReference type="EMBL" id="CP014209">
    <property type="protein sequence ID" value="ANC29998.1"/>
    <property type="molecule type" value="Genomic_DNA"/>
</dbReference>
<dbReference type="KEGG" id="ido:I598_0410"/>
<dbReference type="Proteomes" id="UP000076794">
    <property type="component" value="Chromosome"/>
</dbReference>
<feature type="transmembrane region" description="Helical" evidence="7">
    <location>
        <begin position="201"/>
        <end position="222"/>
    </location>
</feature>
<dbReference type="PATRIC" id="fig|1300344.3.peg.411"/>
<evidence type="ECO:0000256" key="1">
    <source>
        <dbReference type="ARBA" id="ARBA00004651"/>
    </source>
</evidence>
<evidence type="ECO:0000256" key="2">
    <source>
        <dbReference type="ARBA" id="ARBA00022475"/>
    </source>
</evidence>
<keyword evidence="5 7" id="KW-0472">Membrane</keyword>
<feature type="transmembrane region" description="Helical" evidence="7">
    <location>
        <begin position="132"/>
        <end position="154"/>
    </location>
</feature>
<dbReference type="GO" id="GO:0005886">
    <property type="term" value="C:plasma membrane"/>
    <property type="evidence" value="ECO:0007669"/>
    <property type="project" value="UniProtKB-SubCell"/>
</dbReference>
<keyword evidence="9" id="KW-1185">Reference proteome</keyword>